<dbReference type="Proteomes" id="UP000325292">
    <property type="component" value="Chromosome"/>
</dbReference>
<dbReference type="SUPFAM" id="SSF56349">
    <property type="entry name" value="DNA breaking-rejoining enzymes"/>
    <property type="match status" value="1"/>
</dbReference>
<proteinExistence type="inferred from homology"/>
<keyword evidence="5" id="KW-0233">DNA recombination</keyword>
<dbReference type="InterPro" id="IPR002104">
    <property type="entry name" value="Integrase_catalytic"/>
</dbReference>
<comment type="similarity">
    <text evidence="2">Belongs to the 'phage' integrase family.</text>
</comment>
<evidence type="ECO:0000259" key="8">
    <source>
        <dbReference type="PROSITE" id="PS51900"/>
    </source>
</evidence>
<comment type="function">
    <text evidence="1">Site-specific tyrosine recombinase, which acts by catalyzing the cutting and rejoining of the recombining DNA molecules.</text>
</comment>
<dbReference type="InterPro" id="IPR010998">
    <property type="entry name" value="Integrase_recombinase_N"/>
</dbReference>
<dbReference type="PANTHER" id="PTHR30349:SF64">
    <property type="entry name" value="PROPHAGE INTEGRASE INTD-RELATED"/>
    <property type="match status" value="1"/>
</dbReference>
<evidence type="ECO:0000256" key="6">
    <source>
        <dbReference type="PROSITE-ProRule" id="PRU01248"/>
    </source>
</evidence>
<protein>
    <recommendedName>
        <fullName evidence="11">Site-specific integrase</fullName>
    </recommendedName>
</protein>
<evidence type="ECO:0000313" key="10">
    <source>
        <dbReference type="Proteomes" id="UP000325292"/>
    </source>
</evidence>
<dbReference type="Gene3D" id="1.10.443.10">
    <property type="entry name" value="Intergrase catalytic core"/>
    <property type="match status" value="1"/>
</dbReference>
<dbReference type="Pfam" id="PF14659">
    <property type="entry name" value="Phage_int_SAM_3"/>
    <property type="match status" value="1"/>
</dbReference>
<organism evidence="9 10">
    <name type="scientific">Sulfobacillus thermotolerans</name>
    <dbReference type="NCBI Taxonomy" id="338644"/>
    <lineage>
        <taxon>Bacteria</taxon>
        <taxon>Bacillati</taxon>
        <taxon>Bacillota</taxon>
        <taxon>Clostridia</taxon>
        <taxon>Eubacteriales</taxon>
        <taxon>Clostridiales Family XVII. Incertae Sedis</taxon>
        <taxon>Sulfobacillus</taxon>
    </lineage>
</organism>
<dbReference type="InterPro" id="IPR004107">
    <property type="entry name" value="Integrase_SAM-like_N"/>
</dbReference>
<reference evidence="9 10" key="1">
    <citation type="journal article" date="2019" name="Sci. Rep.">
        <title>Sulfobacillus thermotolerans: new insights into resistance and metabolic capacities of acidophilic chemolithotrophs.</title>
        <authorList>
            <person name="Panyushkina A.E."/>
            <person name="Babenko V.V."/>
            <person name="Nikitina A.S."/>
            <person name="Selezneva O.V."/>
            <person name="Tsaplina I.A."/>
            <person name="Letarova M.A."/>
            <person name="Kostryukova E.S."/>
            <person name="Letarov A.V."/>
        </authorList>
    </citation>
    <scope>NUCLEOTIDE SEQUENCE [LARGE SCALE GENOMIC DNA]</scope>
    <source>
        <strain evidence="9 10">Kr1</strain>
    </source>
</reference>
<feature type="domain" description="Core-binding (CB)" evidence="8">
    <location>
        <begin position="77"/>
        <end position="160"/>
    </location>
</feature>
<evidence type="ECO:0000256" key="5">
    <source>
        <dbReference type="ARBA" id="ARBA00023172"/>
    </source>
</evidence>
<evidence type="ECO:0000256" key="1">
    <source>
        <dbReference type="ARBA" id="ARBA00003283"/>
    </source>
</evidence>
<gene>
    <name evidence="9" type="ORF">BXT84_03010</name>
</gene>
<dbReference type="InterPro" id="IPR044068">
    <property type="entry name" value="CB"/>
</dbReference>
<evidence type="ECO:0000259" key="7">
    <source>
        <dbReference type="PROSITE" id="PS51898"/>
    </source>
</evidence>
<dbReference type="Pfam" id="PF00589">
    <property type="entry name" value="Phage_integrase"/>
    <property type="match status" value="1"/>
</dbReference>
<dbReference type="InterPro" id="IPR013762">
    <property type="entry name" value="Integrase-like_cat_sf"/>
</dbReference>
<feature type="domain" description="Tyr recombinase" evidence="7">
    <location>
        <begin position="181"/>
        <end position="384"/>
    </location>
</feature>
<evidence type="ECO:0000256" key="2">
    <source>
        <dbReference type="ARBA" id="ARBA00008857"/>
    </source>
</evidence>
<dbReference type="EMBL" id="CP019454">
    <property type="protein sequence ID" value="AUW93045.1"/>
    <property type="molecule type" value="Genomic_DNA"/>
</dbReference>
<dbReference type="PANTHER" id="PTHR30349">
    <property type="entry name" value="PHAGE INTEGRASE-RELATED"/>
    <property type="match status" value="1"/>
</dbReference>
<sequence>MCAVAKKHTGGKNVAGQIISRGDRTWLIRIFIGRDPKTGKRTYHNQTVHGTKKEAQQVLNSLLRDHDMGSLVAPQRRTLNEYLDEWYQSAVKTKVRPQTYDHYRATIDRYVRPALGPRKLATIKPLDLQKLYSAMQEQGLTPRTIRYTHAILSSALKQAVRRQMLSQNPADKVSVPKQQRREMYALSPEEAKRFLSAAESSRWFTLFQFALVTGMRPEEYFGLRWEDIDWQNGRVQVKKVLVRVAKGGGWRWDEPKTQNSGRSIPIPQTLIASLKTLKVEQAKQRLSLGERWKDHGLVFTAENGEPIHHSNFRIRHFKPLVKKAGLPEDLRLYDLRHTCATLLLVAGENPKVVSERLGHASITLTLDTYSHVLPTLQQQATSKLESLLFGNGTL</sequence>
<evidence type="ECO:0000256" key="3">
    <source>
        <dbReference type="ARBA" id="ARBA00022908"/>
    </source>
</evidence>
<name>A0ABM6RNV9_9FIRM</name>
<dbReference type="Gene3D" id="1.10.150.130">
    <property type="match status" value="1"/>
</dbReference>
<dbReference type="PROSITE" id="PS51898">
    <property type="entry name" value="TYR_RECOMBINASE"/>
    <property type="match status" value="1"/>
</dbReference>
<accession>A0ABM6RNV9</accession>
<keyword evidence="3" id="KW-0229">DNA integration</keyword>
<dbReference type="PROSITE" id="PS51900">
    <property type="entry name" value="CB"/>
    <property type="match status" value="1"/>
</dbReference>
<evidence type="ECO:0008006" key="11">
    <source>
        <dbReference type="Google" id="ProtNLM"/>
    </source>
</evidence>
<dbReference type="CDD" id="cd01189">
    <property type="entry name" value="INT_ICEBs1_C_like"/>
    <property type="match status" value="1"/>
</dbReference>
<evidence type="ECO:0000313" key="9">
    <source>
        <dbReference type="EMBL" id="AUW93045.1"/>
    </source>
</evidence>
<keyword evidence="10" id="KW-1185">Reference proteome</keyword>
<dbReference type="InterPro" id="IPR050090">
    <property type="entry name" value="Tyrosine_recombinase_XerCD"/>
</dbReference>
<keyword evidence="4 6" id="KW-0238">DNA-binding</keyword>
<dbReference type="InterPro" id="IPR011010">
    <property type="entry name" value="DNA_brk_join_enz"/>
</dbReference>
<evidence type="ECO:0000256" key="4">
    <source>
        <dbReference type="ARBA" id="ARBA00023125"/>
    </source>
</evidence>